<dbReference type="Proteomes" id="UP000504640">
    <property type="component" value="Unplaced"/>
</dbReference>
<dbReference type="RefSeq" id="XP_032123484.1">
    <property type="nucleotide sequence ID" value="XM_032267593.1"/>
</dbReference>
<name>A0A6J3H0T6_SAPAP</name>
<dbReference type="AlphaFoldDB" id="A0A6J3H0T6"/>
<dbReference type="GeneID" id="116542595"/>
<accession>A0A6J3H0T6</accession>
<evidence type="ECO:0000313" key="1">
    <source>
        <dbReference type="Proteomes" id="UP000504640"/>
    </source>
</evidence>
<reference evidence="2" key="1">
    <citation type="submission" date="2025-08" db="UniProtKB">
        <authorList>
            <consortium name="RefSeq"/>
        </authorList>
    </citation>
    <scope>IDENTIFICATION</scope>
    <source>
        <tissue evidence="2">Blood</tissue>
    </source>
</reference>
<sequence>MFILHSFCTLILPSEIPSGGAPRVASTTLVGRVAVLPAPRATAGGAVVHRRGRGRHSGLAASLLLPPSRQPLLGDLSQLGADLWCPLSCLCCAKIKERRLRKLQRLLMIIINQLTWSTCERKHQSACKFEQAVLDGARGPSLYTCMSTIYFMA</sequence>
<keyword evidence="1" id="KW-1185">Reference proteome</keyword>
<evidence type="ECO:0000313" key="2">
    <source>
        <dbReference type="RefSeq" id="XP_032123484.1"/>
    </source>
</evidence>
<organism evidence="1 2">
    <name type="scientific">Sapajus apella</name>
    <name type="common">Brown-capped capuchin</name>
    <name type="synonym">Cebus apella</name>
    <dbReference type="NCBI Taxonomy" id="9515"/>
    <lineage>
        <taxon>Eukaryota</taxon>
        <taxon>Metazoa</taxon>
        <taxon>Chordata</taxon>
        <taxon>Craniata</taxon>
        <taxon>Vertebrata</taxon>
        <taxon>Euteleostomi</taxon>
        <taxon>Mammalia</taxon>
        <taxon>Eutheria</taxon>
        <taxon>Euarchontoglires</taxon>
        <taxon>Primates</taxon>
        <taxon>Haplorrhini</taxon>
        <taxon>Platyrrhini</taxon>
        <taxon>Cebidae</taxon>
        <taxon>Cebinae</taxon>
        <taxon>Sapajus</taxon>
    </lineage>
</organism>
<protein>
    <submittedName>
        <fullName evidence="2">Uncharacterized protein LOC116542595</fullName>
    </submittedName>
</protein>
<proteinExistence type="predicted"/>
<gene>
    <name evidence="2" type="primary">LOC116542595</name>
</gene>